<evidence type="ECO:0000256" key="4">
    <source>
        <dbReference type="ARBA" id="ARBA00009591"/>
    </source>
</evidence>
<accession>A0A388LDL1</accession>
<keyword evidence="8 9" id="KW-0472">Membrane</keyword>
<reference evidence="10 11" key="1">
    <citation type="journal article" date="2018" name="Cell">
        <title>The Chara Genome: Secondary Complexity and Implications for Plant Terrestrialization.</title>
        <authorList>
            <person name="Nishiyama T."/>
            <person name="Sakayama H."/>
            <person name="Vries J.D."/>
            <person name="Buschmann H."/>
            <person name="Saint-Marcoux D."/>
            <person name="Ullrich K.K."/>
            <person name="Haas F.B."/>
            <person name="Vanderstraeten L."/>
            <person name="Becker D."/>
            <person name="Lang D."/>
            <person name="Vosolsobe S."/>
            <person name="Rombauts S."/>
            <person name="Wilhelmsson P.K.I."/>
            <person name="Janitza P."/>
            <person name="Kern R."/>
            <person name="Heyl A."/>
            <person name="Rumpler F."/>
            <person name="Villalobos L.I.A.C."/>
            <person name="Clay J.M."/>
            <person name="Skokan R."/>
            <person name="Toyoda A."/>
            <person name="Suzuki Y."/>
            <person name="Kagoshima H."/>
            <person name="Schijlen E."/>
            <person name="Tajeshwar N."/>
            <person name="Catarino B."/>
            <person name="Hetherington A.J."/>
            <person name="Saltykova A."/>
            <person name="Bonnot C."/>
            <person name="Breuninger H."/>
            <person name="Symeonidi A."/>
            <person name="Radhakrishnan G.V."/>
            <person name="Van Nieuwerburgh F."/>
            <person name="Deforce D."/>
            <person name="Chang C."/>
            <person name="Karol K.G."/>
            <person name="Hedrich R."/>
            <person name="Ulvskov P."/>
            <person name="Glockner G."/>
            <person name="Delwiche C.F."/>
            <person name="Petrasek J."/>
            <person name="Van de Peer Y."/>
            <person name="Friml J."/>
            <person name="Beilby M."/>
            <person name="Dolan L."/>
            <person name="Kohara Y."/>
            <person name="Sugano S."/>
            <person name="Fujiyama A."/>
            <person name="Delaux P.-M."/>
            <person name="Quint M."/>
            <person name="TheiBen G."/>
            <person name="Hagemann M."/>
            <person name="Harholt J."/>
            <person name="Dunand C."/>
            <person name="Zachgo S."/>
            <person name="Langdale J."/>
            <person name="Maumus F."/>
            <person name="Straeten D.V.D."/>
            <person name="Gould S.B."/>
            <person name="Rensing S.A."/>
        </authorList>
    </citation>
    <scope>NUCLEOTIDE SEQUENCE [LARGE SCALE GENOMIC DNA]</scope>
    <source>
        <strain evidence="10 11">S276</strain>
    </source>
</reference>
<proteinExistence type="inferred from homology"/>
<comment type="caution">
    <text evidence="10">The sequence shown here is derived from an EMBL/GenBank/DDBJ whole genome shotgun (WGS) entry which is preliminary data.</text>
</comment>
<evidence type="ECO:0000256" key="5">
    <source>
        <dbReference type="ARBA" id="ARBA00022692"/>
    </source>
</evidence>
<dbReference type="PANTHER" id="PTHR34372:SF2">
    <property type="entry name" value="CYTOCHROME C OXIDASE SUBUNIT 5C-2-RELATED"/>
    <property type="match status" value="1"/>
</dbReference>
<evidence type="ECO:0000256" key="7">
    <source>
        <dbReference type="ARBA" id="ARBA00023128"/>
    </source>
</evidence>
<comment type="function">
    <text evidence="1">This protein is one of the nuclear-coded polypeptide chains of cytochrome c oxidase, the terminal oxidase in mitochondrial electron transport.</text>
</comment>
<dbReference type="Gramene" id="GBG80391">
    <property type="protein sequence ID" value="GBG80391"/>
    <property type="gene ID" value="CBR_g30759"/>
</dbReference>
<evidence type="ECO:0000256" key="8">
    <source>
        <dbReference type="ARBA" id="ARBA00023136"/>
    </source>
</evidence>
<evidence type="ECO:0008006" key="12">
    <source>
        <dbReference type="Google" id="ProtNLM"/>
    </source>
</evidence>
<evidence type="ECO:0000256" key="6">
    <source>
        <dbReference type="ARBA" id="ARBA00022989"/>
    </source>
</evidence>
<keyword evidence="5 9" id="KW-0812">Transmembrane</keyword>
<dbReference type="AlphaFoldDB" id="A0A388LDL1"/>
<dbReference type="Proteomes" id="UP000265515">
    <property type="component" value="Unassembled WGS sequence"/>
</dbReference>
<evidence type="ECO:0000313" key="11">
    <source>
        <dbReference type="Proteomes" id="UP000265515"/>
    </source>
</evidence>
<feature type="transmembrane region" description="Helical" evidence="9">
    <location>
        <begin position="26"/>
        <end position="43"/>
    </location>
</feature>
<dbReference type="InterPro" id="IPR008432">
    <property type="entry name" value="COX5C"/>
</dbReference>
<dbReference type="PANTHER" id="PTHR34372">
    <property type="entry name" value="CYTOCHROME C OXIDASE SUBUNIT 5C-2-RELATED"/>
    <property type="match status" value="1"/>
</dbReference>
<dbReference type="GO" id="GO:0005739">
    <property type="term" value="C:mitochondrion"/>
    <property type="evidence" value="ECO:0007669"/>
    <property type="project" value="UniProtKB-SubCell"/>
</dbReference>
<keyword evidence="11" id="KW-1185">Reference proteome</keyword>
<comment type="subcellular location">
    <subcellularLocation>
        <location evidence="3">Membrane</location>
    </subcellularLocation>
    <subcellularLocation>
        <location evidence="2">Mitochondrion</location>
    </subcellularLocation>
</comment>
<gene>
    <name evidence="10" type="ORF">CBR_g30759</name>
</gene>
<comment type="similarity">
    <text evidence="4">Belongs to the cytochrome c oxidase subunit 5C family.</text>
</comment>
<evidence type="ECO:0000256" key="9">
    <source>
        <dbReference type="SAM" id="Phobius"/>
    </source>
</evidence>
<evidence type="ECO:0000256" key="3">
    <source>
        <dbReference type="ARBA" id="ARBA00004370"/>
    </source>
</evidence>
<dbReference type="OrthoDB" id="506921at2759"/>
<dbReference type="GO" id="GO:0016020">
    <property type="term" value="C:membrane"/>
    <property type="evidence" value="ECO:0007669"/>
    <property type="project" value="UniProtKB-SubCell"/>
</dbReference>
<evidence type="ECO:0000256" key="1">
    <source>
        <dbReference type="ARBA" id="ARBA00002480"/>
    </source>
</evidence>
<keyword evidence="6 9" id="KW-1133">Transmembrane helix</keyword>
<dbReference type="OMA" id="KLMAGHK"/>
<sequence length="69" mass="7462">MAGAQRLVPAAAAAAKRQHPNLVREIAIAATMGLAGGAVWKMYHWNLKRKSDELYSALERGEVTLDAKS</sequence>
<evidence type="ECO:0000313" key="10">
    <source>
        <dbReference type="EMBL" id="GBG80391.1"/>
    </source>
</evidence>
<dbReference type="EMBL" id="BFEA01000344">
    <property type="protein sequence ID" value="GBG80391.1"/>
    <property type="molecule type" value="Genomic_DNA"/>
</dbReference>
<keyword evidence="7" id="KW-0496">Mitochondrion</keyword>
<organism evidence="10 11">
    <name type="scientific">Chara braunii</name>
    <name type="common">Braun's stonewort</name>
    <dbReference type="NCBI Taxonomy" id="69332"/>
    <lineage>
        <taxon>Eukaryota</taxon>
        <taxon>Viridiplantae</taxon>
        <taxon>Streptophyta</taxon>
        <taxon>Charophyceae</taxon>
        <taxon>Charales</taxon>
        <taxon>Characeae</taxon>
        <taxon>Chara</taxon>
    </lineage>
</organism>
<evidence type="ECO:0000256" key="2">
    <source>
        <dbReference type="ARBA" id="ARBA00004173"/>
    </source>
</evidence>
<protein>
    <recommendedName>
        <fullName evidence="12">Cytochrome c oxidase subunit 5C</fullName>
    </recommendedName>
</protein>
<name>A0A388LDL1_CHABU</name>